<evidence type="ECO:0000256" key="1">
    <source>
        <dbReference type="ARBA" id="ARBA00004127"/>
    </source>
</evidence>
<feature type="transmembrane region" description="Helical" evidence="5">
    <location>
        <begin position="145"/>
        <end position="171"/>
    </location>
</feature>
<feature type="transmembrane region" description="Helical" evidence="5">
    <location>
        <begin position="112"/>
        <end position="133"/>
    </location>
</feature>
<evidence type="ECO:0000256" key="2">
    <source>
        <dbReference type="ARBA" id="ARBA00022692"/>
    </source>
</evidence>
<dbReference type="Pfam" id="PF04191">
    <property type="entry name" value="PEMT"/>
    <property type="match status" value="1"/>
</dbReference>
<dbReference type="Gene3D" id="1.20.120.1630">
    <property type="match status" value="1"/>
</dbReference>
<evidence type="ECO:0000256" key="3">
    <source>
        <dbReference type="ARBA" id="ARBA00022989"/>
    </source>
</evidence>
<keyword evidence="3 5" id="KW-1133">Transmembrane helix</keyword>
<organism evidence="6 7">
    <name type="scientific">Paracoccus hibiscisoli</name>
    <dbReference type="NCBI Taxonomy" id="2023261"/>
    <lineage>
        <taxon>Bacteria</taxon>
        <taxon>Pseudomonadati</taxon>
        <taxon>Pseudomonadota</taxon>
        <taxon>Alphaproteobacteria</taxon>
        <taxon>Rhodobacterales</taxon>
        <taxon>Paracoccaceae</taxon>
        <taxon>Paracoccus</taxon>
    </lineage>
</organism>
<sequence length="207" mass="22097">MMTGMGSAALVLLGAYLALFFWGSAINAREAHRPVWLFHHATGGDRLVALGFRAAFALALLGSLAWRLMPSMGDLDPLRGFQNPVWIGLAGLFMASLGAMLAFAAQMSMAASWRIGVAEGATGALVTGGLFGFSRNPVFVGQLMLLLGTALVVPSIPTSLGVLLFAGSALVQVRSEERELRRTLGPAYDTYCQSVPRWIGIRERSLQ</sequence>
<comment type="subcellular location">
    <subcellularLocation>
        <location evidence="1">Endomembrane system</location>
        <topology evidence="1">Multi-pass membrane protein</topology>
    </subcellularLocation>
</comment>
<dbReference type="GO" id="GO:0008168">
    <property type="term" value="F:methyltransferase activity"/>
    <property type="evidence" value="ECO:0007669"/>
    <property type="project" value="UniProtKB-KW"/>
</dbReference>
<dbReference type="GO" id="GO:0032259">
    <property type="term" value="P:methylation"/>
    <property type="evidence" value="ECO:0007669"/>
    <property type="project" value="UniProtKB-KW"/>
</dbReference>
<dbReference type="OrthoDB" id="9811969at2"/>
<gene>
    <name evidence="6" type="ORF">FA740_07000</name>
</gene>
<keyword evidence="2 5" id="KW-0812">Transmembrane</keyword>
<feature type="transmembrane region" description="Helical" evidence="5">
    <location>
        <begin position="47"/>
        <end position="66"/>
    </location>
</feature>
<protein>
    <submittedName>
        <fullName evidence="6">Isoprenylcysteine carboxylmethyltransferase family protein</fullName>
    </submittedName>
</protein>
<name>A0A4U0QU28_9RHOB</name>
<feature type="transmembrane region" description="Helical" evidence="5">
    <location>
        <begin position="86"/>
        <end position="105"/>
    </location>
</feature>
<reference evidence="6 7" key="1">
    <citation type="submission" date="2019-04" db="EMBL/GenBank/DDBJ databases">
        <authorList>
            <person name="Li J."/>
        </authorList>
    </citation>
    <scope>NUCLEOTIDE SEQUENCE [LARGE SCALE GENOMIC DNA]</scope>
    <source>
        <strain evidence="6 7">CCTCC AB2016182</strain>
    </source>
</reference>
<dbReference type="GO" id="GO:0012505">
    <property type="term" value="C:endomembrane system"/>
    <property type="evidence" value="ECO:0007669"/>
    <property type="project" value="UniProtKB-SubCell"/>
</dbReference>
<evidence type="ECO:0000256" key="4">
    <source>
        <dbReference type="ARBA" id="ARBA00023136"/>
    </source>
</evidence>
<dbReference type="EMBL" id="SUNH01000008">
    <property type="protein sequence ID" value="TJZ85621.1"/>
    <property type="molecule type" value="Genomic_DNA"/>
</dbReference>
<keyword evidence="7" id="KW-1185">Reference proteome</keyword>
<evidence type="ECO:0000256" key="5">
    <source>
        <dbReference type="SAM" id="Phobius"/>
    </source>
</evidence>
<feature type="transmembrane region" description="Helical" evidence="5">
    <location>
        <begin position="6"/>
        <end position="26"/>
    </location>
</feature>
<accession>A0A4U0QU28</accession>
<dbReference type="AlphaFoldDB" id="A0A4U0QU28"/>
<dbReference type="InterPro" id="IPR007318">
    <property type="entry name" value="Phopholipid_MeTrfase"/>
</dbReference>
<dbReference type="Proteomes" id="UP000306223">
    <property type="component" value="Unassembled WGS sequence"/>
</dbReference>
<keyword evidence="6" id="KW-0808">Transferase</keyword>
<evidence type="ECO:0000313" key="6">
    <source>
        <dbReference type="EMBL" id="TJZ85621.1"/>
    </source>
</evidence>
<proteinExistence type="predicted"/>
<comment type="caution">
    <text evidence="6">The sequence shown here is derived from an EMBL/GenBank/DDBJ whole genome shotgun (WGS) entry which is preliminary data.</text>
</comment>
<keyword evidence="6" id="KW-0489">Methyltransferase</keyword>
<keyword evidence="4 5" id="KW-0472">Membrane</keyword>
<evidence type="ECO:0000313" key="7">
    <source>
        <dbReference type="Proteomes" id="UP000306223"/>
    </source>
</evidence>